<dbReference type="Proteomes" id="UP001335648">
    <property type="component" value="Unassembled WGS sequence"/>
</dbReference>
<sequence>MLSPERLREDFSNSSVENTTAAQDWTQAYEAVRWIQLTMALLSVLGSGSIIVSVVLQRLSRRTELQPLLLLSVSDLLLALCWIIGASLYSRNHSAHTLCYHLHTVEQVLYMASFFYTLNYVFNLYRGIREQHYSCRDGYVQFSNRVSTAGKITAALSGLSPVLLMTPVFIQGSLSQCETNFSEPYRSLLMHTGALFLTSEQQPIRACRLLHTYRSTLFLVSFLLTLLSIIALVVKSLRLYRRVVTSAGYLGNQQRACVHLMERRMLLFPLVFVLCWGPAVCLVCLRMVSPAASQGVVGVVLYVSEAFSSPSQGFLNCLLYGWTRARLRRGGTSVFCRDADTQTPLLRSQKKRSYRTLRDV</sequence>
<feature type="transmembrane region" description="Helical" evidence="5">
    <location>
        <begin position="265"/>
        <end position="288"/>
    </location>
</feature>
<evidence type="ECO:0000256" key="3">
    <source>
        <dbReference type="ARBA" id="ARBA00022989"/>
    </source>
</evidence>
<evidence type="ECO:0000256" key="1">
    <source>
        <dbReference type="ARBA" id="ARBA00004141"/>
    </source>
</evidence>
<evidence type="ECO:0000313" key="7">
    <source>
        <dbReference type="EMBL" id="KAK5891660.1"/>
    </source>
</evidence>
<keyword evidence="4 5" id="KW-0472">Membrane</keyword>
<keyword evidence="2 5" id="KW-0812">Transmembrane</keyword>
<dbReference type="PROSITE" id="PS50262">
    <property type="entry name" value="G_PROTEIN_RECEP_F1_2"/>
    <property type="match status" value="1"/>
</dbReference>
<dbReference type="SUPFAM" id="SSF81321">
    <property type="entry name" value="Family A G protein-coupled receptor-like"/>
    <property type="match status" value="1"/>
</dbReference>
<protein>
    <recommendedName>
        <fullName evidence="6">G-protein coupled receptors family 1 profile domain-containing protein</fullName>
    </recommendedName>
</protein>
<proteinExistence type="predicted"/>
<feature type="domain" description="G-protein coupled receptors family 1 profile" evidence="6">
    <location>
        <begin position="46"/>
        <end position="320"/>
    </location>
</feature>
<feature type="transmembrane region" description="Helical" evidence="5">
    <location>
        <begin position="149"/>
        <end position="170"/>
    </location>
</feature>
<feature type="transmembrane region" description="Helical" evidence="5">
    <location>
        <begin position="300"/>
        <end position="322"/>
    </location>
</feature>
<dbReference type="PANTHER" id="PTHR23112">
    <property type="entry name" value="G PROTEIN-COUPLED RECEPTOR 157-RELATED"/>
    <property type="match status" value="1"/>
</dbReference>
<dbReference type="PANTHER" id="PTHR23112:SF0">
    <property type="entry name" value="TRANSMEMBRANE PROTEIN 116"/>
    <property type="match status" value="1"/>
</dbReference>
<evidence type="ECO:0000313" key="8">
    <source>
        <dbReference type="Proteomes" id="UP001335648"/>
    </source>
</evidence>
<comment type="subcellular location">
    <subcellularLocation>
        <location evidence="1">Membrane</location>
        <topology evidence="1">Multi-pass membrane protein</topology>
    </subcellularLocation>
</comment>
<feature type="transmembrane region" description="Helical" evidence="5">
    <location>
        <begin position="216"/>
        <end position="234"/>
    </location>
</feature>
<dbReference type="Gene3D" id="1.20.1070.10">
    <property type="entry name" value="Rhodopsin 7-helix transmembrane proteins"/>
    <property type="match status" value="1"/>
</dbReference>
<evidence type="ECO:0000256" key="2">
    <source>
        <dbReference type="ARBA" id="ARBA00022692"/>
    </source>
</evidence>
<name>A0AAN8BWZ0_9TELE</name>
<keyword evidence="3 5" id="KW-1133">Transmembrane helix</keyword>
<keyword evidence="8" id="KW-1185">Reference proteome</keyword>
<dbReference type="InterPro" id="IPR017452">
    <property type="entry name" value="GPCR_Rhodpsn_7TM"/>
</dbReference>
<feature type="transmembrane region" description="Helical" evidence="5">
    <location>
        <begin position="109"/>
        <end position="128"/>
    </location>
</feature>
<accession>A0AAN8BWZ0</accession>
<dbReference type="GO" id="GO:0004930">
    <property type="term" value="F:G protein-coupled receptor activity"/>
    <property type="evidence" value="ECO:0007669"/>
    <property type="project" value="TreeGrafter"/>
</dbReference>
<dbReference type="AlphaFoldDB" id="A0AAN8BWZ0"/>
<organism evidence="7 8">
    <name type="scientific">Champsocephalus esox</name>
    <name type="common">pike icefish</name>
    <dbReference type="NCBI Taxonomy" id="159716"/>
    <lineage>
        <taxon>Eukaryota</taxon>
        <taxon>Metazoa</taxon>
        <taxon>Chordata</taxon>
        <taxon>Craniata</taxon>
        <taxon>Vertebrata</taxon>
        <taxon>Euteleostomi</taxon>
        <taxon>Actinopterygii</taxon>
        <taxon>Neopterygii</taxon>
        <taxon>Teleostei</taxon>
        <taxon>Neoteleostei</taxon>
        <taxon>Acanthomorphata</taxon>
        <taxon>Eupercaria</taxon>
        <taxon>Perciformes</taxon>
        <taxon>Notothenioidei</taxon>
        <taxon>Channichthyidae</taxon>
        <taxon>Champsocephalus</taxon>
    </lineage>
</organism>
<feature type="transmembrane region" description="Helical" evidence="5">
    <location>
        <begin position="68"/>
        <end position="89"/>
    </location>
</feature>
<dbReference type="GO" id="GO:0005886">
    <property type="term" value="C:plasma membrane"/>
    <property type="evidence" value="ECO:0007669"/>
    <property type="project" value="TreeGrafter"/>
</dbReference>
<evidence type="ECO:0000256" key="4">
    <source>
        <dbReference type="ARBA" id="ARBA00023136"/>
    </source>
</evidence>
<dbReference type="EMBL" id="JAULUE010002055">
    <property type="protein sequence ID" value="KAK5891660.1"/>
    <property type="molecule type" value="Genomic_DNA"/>
</dbReference>
<gene>
    <name evidence="7" type="ORF">CesoFtcFv8_012117</name>
</gene>
<reference evidence="7 8" key="1">
    <citation type="journal article" date="2023" name="Mol. Biol. Evol.">
        <title>Genomics of Secondarily Temperate Adaptation in the Only Non-Antarctic Icefish.</title>
        <authorList>
            <person name="Rivera-Colon A.G."/>
            <person name="Rayamajhi N."/>
            <person name="Minhas B.F."/>
            <person name="Madrigal G."/>
            <person name="Bilyk K.T."/>
            <person name="Yoon V."/>
            <person name="Hune M."/>
            <person name="Gregory S."/>
            <person name="Cheng C.H.C."/>
            <person name="Catchen J.M."/>
        </authorList>
    </citation>
    <scope>NUCLEOTIDE SEQUENCE [LARGE SCALE GENOMIC DNA]</scope>
    <source>
        <strain evidence="7">JC2023a</strain>
    </source>
</reference>
<evidence type="ECO:0000259" key="6">
    <source>
        <dbReference type="PROSITE" id="PS50262"/>
    </source>
</evidence>
<dbReference type="GO" id="GO:0007189">
    <property type="term" value="P:adenylate cyclase-activating G protein-coupled receptor signaling pathway"/>
    <property type="evidence" value="ECO:0007669"/>
    <property type="project" value="TreeGrafter"/>
</dbReference>
<comment type="caution">
    <text evidence="7">The sequence shown here is derived from an EMBL/GenBank/DDBJ whole genome shotgun (WGS) entry which is preliminary data.</text>
</comment>
<feature type="transmembrane region" description="Helical" evidence="5">
    <location>
        <begin position="34"/>
        <end position="56"/>
    </location>
</feature>
<evidence type="ECO:0000256" key="5">
    <source>
        <dbReference type="SAM" id="Phobius"/>
    </source>
</evidence>